<keyword evidence="2" id="KW-1185">Reference proteome</keyword>
<organism evidence="1 2">
    <name type="scientific">Cymbomonas tetramitiformis</name>
    <dbReference type="NCBI Taxonomy" id="36881"/>
    <lineage>
        <taxon>Eukaryota</taxon>
        <taxon>Viridiplantae</taxon>
        <taxon>Chlorophyta</taxon>
        <taxon>Pyramimonadophyceae</taxon>
        <taxon>Pyramimonadales</taxon>
        <taxon>Pyramimonadaceae</taxon>
        <taxon>Cymbomonas</taxon>
    </lineage>
</organism>
<name>A0AAE0GHH4_9CHLO</name>
<accession>A0AAE0GHH4</accession>
<sequence length="100" mass="11161">MFPRNFARFSHGISALAASNSRTSCANVQLYKRNALRNGTHQKVAVKESIGIGQFLKMNEEALKPGARHHVHNVESLEVPKVVPVKNKKTRQGTKLKEEV</sequence>
<comment type="caution">
    <text evidence="1">The sequence shown here is derived from an EMBL/GenBank/DDBJ whole genome shotgun (WGS) entry which is preliminary data.</text>
</comment>
<proteinExistence type="predicted"/>
<gene>
    <name evidence="1" type="ORF">CYMTET_13733</name>
</gene>
<dbReference type="AlphaFoldDB" id="A0AAE0GHH4"/>
<dbReference type="EMBL" id="LGRX02005514">
    <property type="protein sequence ID" value="KAK3278320.1"/>
    <property type="molecule type" value="Genomic_DNA"/>
</dbReference>
<reference evidence="1 2" key="1">
    <citation type="journal article" date="2015" name="Genome Biol. Evol.">
        <title>Comparative Genomics of a Bacterivorous Green Alga Reveals Evolutionary Causalities and Consequences of Phago-Mixotrophic Mode of Nutrition.</title>
        <authorList>
            <person name="Burns J.A."/>
            <person name="Paasch A."/>
            <person name="Narechania A."/>
            <person name="Kim E."/>
        </authorList>
    </citation>
    <scope>NUCLEOTIDE SEQUENCE [LARGE SCALE GENOMIC DNA]</scope>
    <source>
        <strain evidence="1 2">PLY_AMNH</strain>
    </source>
</reference>
<protein>
    <submittedName>
        <fullName evidence="1">Uncharacterized protein</fullName>
    </submittedName>
</protein>
<dbReference type="Proteomes" id="UP001190700">
    <property type="component" value="Unassembled WGS sequence"/>
</dbReference>
<evidence type="ECO:0000313" key="1">
    <source>
        <dbReference type="EMBL" id="KAK3278320.1"/>
    </source>
</evidence>
<evidence type="ECO:0000313" key="2">
    <source>
        <dbReference type="Proteomes" id="UP001190700"/>
    </source>
</evidence>